<dbReference type="EMBL" id="JBHSOH010000015">
    <property type="protein sequence ID" value="MFC5849216.1"/>
    <property type="molecule type" value="Genomic_DNA"/>
</dbReference>
<gene>
    <name evidence="1" type="ORF">ACFPQ6_12940</name>
</gene>
<proteinExistence type="predicted"/>
<organism evidence="1 2">
    <name type="scientific">Deinococcus petrolearius</name>
    <dbReference type="NCBI Taxonomy" id="1751295"/>
    <lineage>
        <taxon>Bacteria</taxon>
        <taxon>Thermotogati</taxon>
        <taxon>Deinococcota</taxon>
        <taxon>Deinococci</taxon>
        <taxon>Deinococcales</taxon>
        <taxon>Deinococcaceae</taxon>
        <taxon>Deinococcus</taxon>
    </lineage>
</organism>
<name>A0ABW1DNQ2_9DEIO</name>
<reference evidence="2" key="1">
    <citation type="journal article" date="2019" name="Int. J. Syst. Evol. Microbiol.">
        <title>The Global Catalogue of Microorganisms (GCM) 10K type strain sequencing project: providing services to taxonomists for standard genome sequencing and annotation.</title>
        <authorList>
            <consortium name="The Broad Institute Genomics Platform"/>
            <consortium name="The Broad Institute Genome Sequencing Center for Infectious Disease"/>
            <person name="Wu L."/>
            <person name="Ma J."/>
        </authorList>
    </citation>
    <scope>NUCLEOTIDE SEQUENCE [LARGE SCALE GENOMIC DNA]</scope>
    <source>
        <strain evidence="2">CGMCC 1.15053</strain>
    </source>
</reference>
<evidence type="ECO:0000313" key="1">
    <source>
        <dbReference type="EMBL" id="MFC5849216.1"/>
    </source>
</evidence>
<sequence length="468" mass="52587">MAQENVVTRYGIDERNLARINPILALNRLPDDMTGWQKTIQVDDQGVIELTCEAGKRLAPHGIDADVVFALTTAYYLQGRPDDYTVTLNVSQLCDLAGLTRGKDKYARIQESIQRLKVVQFTSRNSWGRPSKRGWQWASLSFGVIDSIREADEVDELEQAGRYTAKTTLRIRLNEDLVNSIRDDHTRLIDMTFYVKLKQPLTRLLYRLLEEQRHLSSQPACYQISLIAWGDHLGFREVDTSKSEIAPGVPATRVIRSDRIQRALEPAHQELIDQNYLDAVVKTHRGKNQTLHYIFKHPAQITESEAPINQEIVDLLTARYVTPGRAENFSRVTALGDVQRAVEIYEGIVKYKTVKNKGGLMADILTHPAKYESKIVTATEPSAVQSPTPVLEETEVVSKPTEEQRGMLSRMLKKTVLPEATIARLIDAVMTSQLPLSEVVTLSVYKDTALAAHVAALLARLPTPDGDH</sequence>
<accession>A0ABW1DNQ2</accession>
<comment type="caution">
    <text evidence="1">The sequence shown here is derived from an EMBL/GenBank/DDBJ whole genome shotgun (WGS) entry which is preliminary data.</text>
</comment>
<evidence type="ECO:0000313" key="2">
    <source>
        <dbReference type="Proteomes" id="UP001595979"/>
    </source>
</evidence>
<dbReference type="Proteomes" id="UP001595979">
    <property type="component" value="Unassembled WGS sequence"/>
</dbReference>
<dbReference type="Pfam" id="PF10134">
    <property type="entry name" value="RPA"/>
    <property type="match status" value="1"/>
</dbReference>
<dbReference type="RefSeq" id="WP_380050110.1">
    <property type="nucleotide sequence ID" value="NZ_JBHSOH010000015.1"/>
</dbReference>
<keyword evidence="2" id="KW-1185">Reference proteome</keyword>
<dbReference type="InterPro" id="IPR018777">
    <property type="entry name" value="Replication_initiator_prot_A"/>
</dbReference>
<protein>
    <submittedName>
        <fullName evidence="1">Replication initiator protein A</fullName>
    </submittedName>
</protein>